<evidence type="ECO:0000256" key="8">
    <source>
        <dbReference type="RuleBase" id="RU004135"/>
    </source>
</evidence>
<dbReference type="Pfam" id="PF02875">
    <property type="entry name" value="Mur_ligase_C"/>
    <property type="match status" value="1"/>
</dbReference>
<feature type="domain" description="Mur ligase C-terminal" evidence="11">
    <location>
        <begin position="401"/>
        <end position="539"/>
    </location>
</feature>
<dbReference type="InterPro" id="IPR013221">
    <property type="entry name" value="Mur_ligase_cen"/>
</dbReference>
<dbReference type="Pfam" id="PF01225">
    <property type="entry name" value="Mur_ligase"/>
    <property type="match status" value="1"/>
</dbReference>
<dbReference type="InterPro" id="IPR000713">
    <property type="entry name" value="Mur_ligase_N"/>
</dbReference>
<feature type="binding site" evidence="7">
    <location>
        <position position="450"/>
    </location>
    <ligand>
        <name>meso-2,6-diaminopimelate</name>
        <dbReference type="ChEBI" id="CHEBI:57791"/>
    </ligand>
</feature>
<dbReference type="RefSeq" id="WP_171199757.1">
    <property type="nucleotide sequence ID" value="NZ_JABEND010000005.1"/>
</dbReference>
<dbReference type="GO" id="GO:0008360">
    <property type="term" value="P:regulation of cell shape"/>
    <property type="evidence" value="ECO:0007669"/>
    <property type="project" value="UniProtKB-KW"/>
</dbReference>
<feature type="domain" description="Mur ligase central" evidence="12">
    <location>
        <begin position="158"/>
        <end position="376"/>
    </location>
</feature>
<keyword evidence="4 7" id="KW-0573">Peptidoglycan synthesis</keyword>
<evidence type="ECO:0000256" key="1">
    <source>
        <dbReference type="ARBA" id="ARBA00005898"/>
    </source>
</evidence>
<dbReference type="NCBIfam" id="NF001124">
    <property type="entry name" value="PRK00139.1-2"/>
    <property type="match status" value="1"/>
</dbReference>
<name>A0A849A6A9_9ACTN</name>
<comment type="cofactor">
    <cofactor evidence="7">
        <name>Mg(2+)</name>
        <dbReference type="ChEBI" id="CHEBI:18420"/>
    </cofactor>
</comment>
<dbReference type="InterPro" id="IPR035911">
    <property type="entry name" value="MurE/MurF_N"/>
</dbReference>
<dbReference type="GO" id="GO:0008765">
    <property type="term" value="F:UDP-N-acetylmuramoylalanyl-D-glutamate-2,6-diaminopimelate ligase activity"/>
    <property type="evidence" value="ECO:0007669"/>
    <property type="project" value="UniProtKB-UniRule"/>
</dbReference>
<dbReference type="PANTHER" id="PTHR23135">
    <property type="entry name" value="MUR LIGASE FAMILY MEMBER"/>
    <property type="match status" value="1"/>
</dbReference>
<comment type="catalytic activity">
    <reaction evidence="7">
        <text>UDP-N-acetyl-alpha-D-muramoyl-L-alanyl-D-glutamate + meso-2,6-diaminopimelate + ATP = UDP-N-acetyl-alpha-D-muramoyl-L-alanyl-gamma-D-glutamyl-meso-2,6-diaminopimelate + ADP + phosphate + H(+)</text>
        <dbReference type="Rhea" id="RHEA:23676"/>
        <dbReference type="ChEBI" id="CHEBI:15378"/>
        <dbReference type="ChEBI" id="CHEBI:30616"/>
        <dbReference type="ChEBI" id="CHEBI:43474"/>
        <dbReference type="ChEBI" id="CHEBI:57791"/>
        <dbReference type="ChEBI" id="CHEBI:83900"/>
        <dbReference type="ChEBI" id="CHEBI:83905"/>
        <dbReference type="ChEBI" id="CHEBI:456216"/>
        <dbReference type="EC" id="6.3.2.13"/>
    </reaction>
</comment>
<dbReference type="AlphaFoldDB" id="A0A849A6A9"/>
<evidence type="ECO:0000256" key="2">
    <source>
        <dbReference type="ARBA" id="ARBA00022618"/>
    </source>
</evidence>
<feature type="binding site" evidence="7">
    <location>
        <begin position="474"/>
        <end position="477"/>
    </location>
    <ligand>
        <name>meso-2,6-diaminopimelate</name>
        <dbReference type="ChEBI" id="CHEBI:57791"/>
    </ligand>
</feature>
<feature type="region of interest" description="Disordered" evidence="9">
    <location>
        <begin position="564"/>
        <end position="592"/>
    </location>
</feature>
<dbReference type="Gene3D" id="3.40.1390.10">
    <property type="entry name" value="MurE/MurF, N-terminal domain"/>
    <property type="match status" value="1"/>
</dbReference>
<dbReference type="NCBIfam" id="NF001126">
    <property type="entry name" value="PRK00139.1-4"/>
    <property type="match status" value="1"/>
</dbReference>
<keyword evidence="7 13" id="KW-0436">Ligase</keyword>
<keyword evidence="14" id="KW-1185">Reference proteome</keyword>
<feature type="binding site" evidence="7">
    <location>
        <position position="242"/>
    </location>
    <ligand>
        <name>UDP-N-acetyl-alpha-D-muramoyl-L-alanyl-D-glutamate</name>
        <dbReference type="ChEBI" id="CHEBI:83900"/>
    </ligand>
</feature>
<organism evidence="13 14">
    <name type="scientific">Nakamurella aerolata</name>
    <dbReference type="NCBI Taxonomy" id="1656892"/>
    <lineage>
        <taxon>Bacteria</taxon>
        <taxon>Bacillati</taxon>
        <taxon>Actinomycetota</taxon>
        <taxon>Actinomycetes</taxon>
        <taxon>Nakamurellales</taxon>
        <taxon>Nakamurellaceae</taxon>
        <taxon>Nakamurella</taxon>
    </lineage>
</organism>
<dbReference type="Gene3D" id="3.90.190.20">
    <property type="entry name" value="Mur ligase, C-terminal domain"/>
    <property type="match status" value="1"/>
</dbReference>
<keyword evidence="7" id="KW-0067">ATP-binding</keyword>
<comment type="PTM">
    <text evidence="7">Carboxylation is probably crucial for Mg(2+) binding and, consequently, for the gamma-phosphate positioning of ATP.</text>
</comment>
<feature type="binding site" evidence="7">
    <location>
        <position position="541"/>
    </location>
    <ligand>
        <name>meso-2,6-diaminopimelate</name>
        <dbReference type="ChEBI" id="CHEBI:57791"/>
    </ligand>
</feature>
<comment type="caution">
    <text evidence="13">The sequence shown here is derived from an EMBL/GenBank/DDBJ whole genome shotgun (WGS) entry which is preliminary data.</text>
</comment>
<evidence type="ECO:0000256" key="4">
    <source>
        <dbReference type="ARBA" id="ARBA00022984"/>
    </source>
</evidence>
<dbReference type="GO" id="GO:0051301">
    <property type="term" value="P:cell division"/>
    <property type="evidence" value="ECO:0007669"/>
    <property type="project" value="UniProtKB-KW"/>
</dbReference>
<dbReference type="Gene3D" id="3.40.1190.10">
    <property type="entry name" value="Mur-like, catalytic domain"/>
    <property type="match status" value="1"/>
</dbReference>
<feature type="region of interest" description="Disordered" evidence="9">
    <location>
        <begin position="1"/>
        <end position="36"/>
    </location>
</feature>
<dbReference type="InterPro" id="IPR036615">
    <property type="entry name" value="Mur_ligase_C_dom_sf"/>
</dbReference>
<comment type="subcellular location">
    <subcellularLocation>
        <location evidence="7 8">Cytoplasm</location>
    </subcellularLocation>
</comment>
<dbReference type="GO" id="GO:0000287">
    <property type="term" value="F:magnesium ion binding"/>
    <property type="evidence" value="ECO:0007669"/>
    <property type="project" value="UniProtKB-UniRule"/>
</dbReference>
<dbReference type="GO" id="GO:0005737">
    <property type="term" value="C:cytoplasm"/>
    <property type="evidence" value="ECO:0007669"/>
    <property type="project" value="UniProtKB-SubCell"/>
</dbReference>
<keyword evidence="7" id="KW-0460">Magnesium</keyword>
<feature type="domain" description="Mur ligase N-terminal catalytic" evidence="10">
    <location>
        <begin position="76"/>
        <end position="116"/>
    </location>
</feature>
<feature type="modified residue" description="N6-carboxylysine" evidence="7">
    <location>
        <position position="274"/>
    </location>
</feature>
<protein>
    <recommendedName>
        <fullName evidence="7">UDP-N-acetylmuramoyl-L-alanyl-D-glutamate--2,6-diaminopimelate ligase</fullName>
        <ecNumber evidence="7">6.3.2.13</ecNumber>
    </recommendedName>
    <alternativeName>
        <fullName evidence="7">Meso-A2pm-adding enzyme</fullName>
    </alternativeName>
    <alternativeName>
        <fullName evidence="7">Meso-diaminopimelate-adding enzyme</fullName>
    </alternativeName>
    <alternativeName>
        <fullName evidence="7">UDP-MurNAc-L-Ala-D-Glu:meso-diaminopimelate ligase</fullName>
    </alternativeName>
    <alternativeName>
        <fullName evidence="7">UDP-MurNAc-tripeptide synthetase</fullName>
    </alternativeName>
    <alternativeName>
        <fullName evidence="7">UDP-N-acetylmuramyl-tripeptide synthetase</fullName>
    </alternativeName>
</protein>
<evidence type="ECO:0000256" key="6">
    <source>
        <dbReference type="ARBA" id="ARBA00023316"/>
    </source>
</evidence>
<dbReference type="NCBIfam" id="TIGR01085">
    <property type="entry name" value="murE"/>
    <property type="match status" value="1"/>
</dbReference>
<evidence type="ECO:0000259" key="12">
    <source>
        <dbReference type="Pfam" id="PF08245"/>
    </source>
</evidence>
<feature type="short sequence motif" description="Meso-diaminopimelate recognition motif" evidence="7">
    <location>
        <begin position="474"/>
        <end position="477"/>
    </location>
</feature>
<feature type="binding site" evidence="7">
    <location>
        <begin position="160"/>
        <end position="166"/>
    </location>
    <ligand>
        <name>ATP</name>
        <dbReference type="ChEBI" id="CHEBI:30616"/>
    </ligand>
</feature>
<feature type="binding site" evidence="7">
    <location>
        <position position="234"/>
    </location>
    <ligand>
        <name>UDP-N-acetyl-alpha-D-muramoyl-L-alanyl-D-glutamate</name>
        <dbReference type="ChEBI" id="CHEBI:83900"/>
    </ligand>
</feature>
<keyword evidence="7" id="KW-0547">Nucleotide-binding</keyword>
<dbReference type="HAMAP" id="MF_00208">
    <property type="entry name" value="MurE"/>
    <property type="match status" value="1"/>
</dbReference>
<dbReference type="UniPathway" id="UPA00219"/>
<dbReference type="InterPro" id="IPR005761">
    <property type="entry name" value="UDP-N-AcMur-Glu-dNH2Pim_ligase"/>
</dbReference>
<sequence>MPSDSRVPAGPSDPAGGNPTAGAAGGPTDRPTGLTPVPLAEVATGLDPALAVRLEPGSVDHPADEVALSGAAVRAADCRPGDLFGALPGARVHGAEFAGQAVAAGAVAVLTDAAGRELVRQQGLSVPVLLTEQPRRALGPASAAIYHHPSERLQIIGVTGTSGKTTTCFLLEAALRAQGLTTGLLGTVMTRITEPDGTSTELPSAFTTPEAPDLQALLAVMCQRGVQAVAMEVSSHALQLGRVGGTRYRVGAFANLSQDHLDFHPTMEDYYLAKASLFDGQPAAAGGTPLGAGVSNIDDEYGARLAAEHPSPGGRPMVTISPDGAAADWRLEALTADATGRQQLQIAGPDGLALQTELGLPGPFNAGNALLALACVHAAGYTDPSAIQAAAQALSAVQVPGRMQRVDAGQDFLAVVDYAHKPAAVRAVLTAVRASVPGRVIVALGAGGDRDAGKRPLMGQAAVELADVVIVTDDNPRSEVPHEIRAAVLEGAHQLGEDELGEARLRADTILEIGDRAEAIAMAVALAGHGDAVVIAGKGHETGQEIDGVKHPFSDLRQLESALGARSGAGGVGSAAESAGKGESVGKGEAPQ</sequence>
<dbReference type="SUPFAM" id="SSF63418">
    <property type="entry name" value="MurE/MurF N-terminal domain"/>
    <property type="match status" value="1"/>
</dbReference>
<comment type="similarity">
    <text evidence="1 7">Belongs to the MurCDEF family. MurE subfamily.</text>
</comment>
<comment type="pathway">
    <text evidence="7 8">Cell wall biogenesis; peptidoglycan biosynthesis.</text>
</comment>
<reference evidence="13 14" key="1">
    <citation type="submission" date="2020-05" db="EMBL/GenBank/DDBJ databases">
        <title>Nakamurella sp. DB0629 isolated from air conditioner.</title>
        <authorList>
            <person name="Kim D.H."/>
            <person name="Kim D.-U."/>
        </authorList>
    </citation>
    <scope>NUCLEOTIDE SEQUENCE [LARGE SCALE GENOMIC DNA]</scope>
    <source>
        <strain evidence="13 14">DB0629</strain>
    </source>
</reference>
<feature type="compositionally biased region" description="Low complexity" evidence="9">
    <location>
        <begin position="14"/>
        <end position="33"/>
    </location>
</feature>
<dbReference type="EC" id="6.3.2.13" evidence="7"/>
<dbReference type="GO" id="GO:0005524">
    <property type="term" value="F:ATP binding"/>
    <property type="evidence" value="ECO:0007669"/>
    <property type="project" value="UniProtKB-UniRule"/>
</dbReference>
<evidence type="ECO:0000256" key="9">
    <source>
        <dbReference type="SAM" id="MobiDB-lite"/>
    </source>
</evidence>
<keyword evidence="2 7" id="KW-0132">Cell division</keyword>
<dbReference type="SUPFAM" id="SSF53244">
    <property type="entry name" value="MurD-like peptide ligases, peptide-binding domain"/>
    <property type="match status" value="1"/>
</dbReference>
<evidence type="ECO:0000313" key="14">
    <source>
        <dbReference type="Proteomes" id="UP000562984"/>
    </source>
</evidence>
<dbReference type="InterPro" id="IPR036565">
    <property type="entry name" value="Mur-like_cat_sf"/>
</dbReference>
<comment type="function">
    <text evidence="7">Catalyzes the addition of meso-diaminopimelic acid to the nucleotide precursor UDP-N-acetylmuramoyl-L-alanyl-D-glutamate (UMAG) in the biosynthesis of bacterial cell-wall peptidoglycan.</text>
</comment>
<dbReference type="GO" id="GO:0009252">
    <property type="term" value="P:peptidoglycan biosynthetic process"/>
    <property type="evidence" value="ECO:0007669"/>
    <property type="project" value="UniProtKB-UniRule"/>
</dbReference>
<comment type="caution">
    <text evidence="7">Lacks conserved residue(s) required for the propagation of feature annotation.</text>
</comment>
<feature type="binding site" evidence="7">
    <location>
        <position position="68"/>
    </location>
    <ligand>
        <name>UDP-N-acetyl-alpha-D-muramoyl-L-alanyl-D-glutamate</name>
        <dbReference type="ChEBI" id="CHEBI:83900"/>
    </ligand>
</feature>
<feature type="binding site" evidence="7">
    <location>
        <begin position="207"/>
        <end position="208"/>
    </location>
    <ligand>
        <name>UDP-N-acetyl-alpha-D-muramoyl-L-alanyl-D-glutamate</name>
        <dbReference type="ChEBI" id="CHEBI:83900"/>
    </ligand>
</feature>
<evidence type="ECO:0000259" key="10">
    <source>
        <dbReference type="Pfam" id="PF01225"/>
    </source>
</evidence>
<keyword evidence="7" id="KW-0963">Cytoplasm</keyword>
<keyword evidence="3 7" id="KW-0133">Cell shape</keyword>
<evidence type="ECO:0000256" key="7">
    <source>
        <dbReference type="HAMAP-Rule" id="MF_00208"/>
    </source>
</evidence>
<evidence type="ECO:0000259" key="11">
    <source>
        <dbReference type="Pfam" id="PF02875"/>
    </source>
</evidence>
<dbReference type="Pfam" id="PF08245">
    <property type="entry name" value="Mur_ligase_M"/>
    <property type="match status" value="1"/>
</dbReference>
<keyword evidence="5 7" id="KW-0131">Cell cycle</keyword>
<dbReference type="EMBL" id="JABEND010000005">
    <property type="protein sequence ID" value="NNG36055.1"/>
    <property type="molecule type" value="Genomic_DNA"/>
</dbReference>
<gene>
    <name evidence="7" type="primary">murE</name>
    <name evidence="13" type="ORF">HKD39_10080</name>
</gene>
<dbReference type="SUPFAM" id="SSF53623">
    <property type="entry name" value="MurD-like peptide ligases, catalytic domain"/>
    <property type="match status" value="1"/>
</dbReference>
<proteinExistence type="inferred from homology"/>
<accession>A0A849A6A9</accession>
<evidence type="ECO:0000256" key="3">
    <source>
        <dbReference type="ARBA" id="ARBA00022960"/>
    </source>
</evidence>
<dbReference type="InterPro" id="IPR004101">
    <property type="entry name" value="Mur_ligase_C"/>
</dbReference>
<dbReference type="PANTHER" id="PTHR23135:SF4">
    <property type="entry name" value="UDP-N-ACETYLMURAMOYL-L-ALANYL-D-GLUTAMATE--2,6-DIAMINOPIMELATE LIGASE MURE HOMOLOG, CHLOROPLASTIC"/>
    <property type="match status" value="1"/>
</dbReference>
<keyword evidence="6 7" id="KW-0961">Cell wall biogenesis/degradation</keyword>
<evidence type="ECO:0000313" key="13">
    <source>
        <dbReference type="EMBL" id="NNG36055.1"/>
    </source>
</evidence>
<dbReference type="GO" id="GO:0071555">
    <property type="term" value="P:cell wall organization"/>
    <property type="evidence" value="ECO:0007669"/>
    <property type="project" value="UniProtKB-KW"/>
</dbReference>
<feature type="binding site" evidence="7">
    <location>
        <position position="537"/>
    </location>
    <ligand>
        <name>meso-2,6-diaminopimelate</name>
        <dbReference type="ChEBI" id="CHEBI:57791"/>
    </ligand>
</feature>
<dbReference type="Proteomes" id="UP000562984">
    <property type="component" value="Unassembled WGS sequence"/>
</dbReference>
<evidence type="ECO:0000256" key="5">
    <source>
        <dbReference type="ARBA" id="ARBA00023306"/>
    </source>
</evidence>